<reference evidence="7" key="2">
    <citation type="submission" date="2023-05" db="EMBL/GenBank/DDBJ databases">
        <authorList>
            <consortium name="Lawrence Berkeley National Laboratory"/>
            <person name="Steindorff A."/>
            <person name="Hensen N."/>
            <person name="Bonometti L."/>
            <person name="Westerberg I."/>
            <person name="Brannstrom I.O."/>
            <person name="Guillou S."/>
            <person name="Cros-Aarteil S."/>
            <person name="Calhoun S."/>
            <person name="Haridas S."/>
            <person name="Kuo A."/>
            <person name="Mondo S."/>
            <person name="Pangilinan J."/>
            <person name="Riley R."/>
            <person name="Labutti K."/>
            <person name="Andreopoulos B."/>
            <person name="Lipzen A."/>
            <person name="Chen C."/>
            <person name="Yanf M."/>
            <person name="Daum C."/>
            <person name="Ng V."/>
            <person name="Clum A."/>
            <person name="Ohm R."/>
            <person name="Martin F."/>
            <person name="Silar P."/>
            <person name="Natvig D."/>
            <person name="Lalanne C."/>
            <person name="Gautier V."/>
            <person name="Ament-Velasquez S.L."/>
            <person name="Kruys A."/>
            <person name="Hutchinson M.I."/>
            <person name="Powell A.J."/>
            <person name="Barry K."/>
            <person name="Miller A.N."/>
            <person name="Grigoriev I.V."/>
            <person name="Debuchy R."/>
            <person name="Gladieux P."/>
            <person name="Thoren M.H."/>
            <person name="Johannesson H."/>
        </authorList>
    </citation>
    <scope>NUCLEOTIDE SEQUENCE</scope>
    <source>
        <strain evidence="7">PSN293</strain>
    </source>
</reference>
<dbReference type="Gene3D" id="1.10.630.10">
    <property type="entry name" value="Cytochrome P450"/>
    <property type="match status" value="1"/>
</dbReference>
<evidence type="ECO:0000313" key="8">
    <source>
        <dbReference type="Proteomes" id="UP001301769"/>
    </source>
</evidence>
<protein>
    <submittedName>
        <fullName evidence="7">Cytochrome P450</fullName>
    </submittedName>
</protein>
<keyword evidence="8" id="KW-1185">Reference proteome</keyword>
<evidence type="ECO:0000256" key="4">
    <source>
        <dbReference type="ARBA" id="ARBA00023004"/>
    </source>
</evidence>
<keyword evidence="5" id="KW-0503">Monooxygenase</keyword>
<keyword evidence="6" id="KW-0472">Membrane</keyword>
<proteinExistence type="inferred from homology"/>
<dbReference type="GO" id="GO:0016705">
    <property type="term" value="F:oxidoreductase activity, acting on paired donors, with incorporation or reduction of molecular oxygen"/>
    <property type="evidence" value="ECO:0007669"/>
    <property type="project" value="InterPro"/>
</dbReference>
<organism evidence="7 8">
    <name type="scientific">Rhypophila decipiens</name>
    <dbReference type="NCBI Taxonomy" id="261697"/>
    <lineage>
        <taxon>Eukaryota</taxon>
        <taxon>Fungi</taxon>
        <taxon>Dikarya</taxon>
        <taxon>Ascomycota</taxon>
        <taxon>Pezizomycotina</taxon>
        <taxon>Sordariomycetes</taxon>
        <taxon>Sordariomycetidae</taxon>
        <taxon>Sordariales</taxon>
        <taxon>Naviculisporaceae</taxon>
        <taxon>Rhypophila</taxon>
    </lineage>
</organism>
<dbReference type="InterPro" id="IPR050529">
    <property type="entry name" value="CYP450_sterol_14alpha_dmase"/>
</dbReference>
<dbReference type="GO" id="GO:0005506">
    <property type="term" value="F:iron ion binding"/>
    <property type="evidence" value="ECO:0007669"/>
    <property type="project" value="InterPro"/>
</dbReference>
<reference evidence="7" key="1">
    <citation type="journal article" date="2023" name="Mol. Phylogenet. Evol.">
        <title>Genome-scale phylogeny and comparative genomics of the fungal order Sordariales.</title>
        <authorList>
            <person name="Hensen N."/>
            <person name="Bonometti L."/>
            <person name="Westerberg I."/>
            <person name="Brannstrom I.O."/>
            <person name="Guillou S."/>
            <person name="Cros-Aarteil S."/>
            <person name="Calhoun S."/>
            <person name="Haridas S."/>
            <person name="Kuo A."/>
            <person name="Mondo S."/>
            <person name="Pangilinan J."/>
            <person name="Riley R."/>
            <person name="LaButti K."/>
            <person name="Andreopoulos B."/>
            <person name="Lipzen A."/>
            <person name="Chen C."/>
            <person name="Yan M."/>
            <person name="Daum C."/>
            <person name="Ng V."/>
            <person name="Clum A."/>
            <person name="Steindorff A."/>
            <person name="Ohm R.A."/>
            <person name="Martin F."/>
            <person name="Silar P."/>
            <person name="Natvig D.O."/>
            <person name="Lalanne C."/>
            <person name="Gautier V."/>
            <person name="Ament-Velasquez S.L."/>
            <person name="Kruys A."/>
            <person name="Hutchinson M.I."/>
            <person name="Powell A.J."/>
            <person name="Barry K."/>
            <person name="Miller A.N."/>
            <person name="Grigoriev I.V."/>
            <person name="Debuchy R."/>
            <person name="Gladieux P."/>
            <person name="Hiltunen Thoren M."/>
            <person name="Johannesson H."/>
        </authorList>
    </citation>
    <scope>NUCLEOTIDE SEQUENCE</scope>
    <source>
        <strain evidence="7">PSN293</strain>
    </source>
</reference>
<dbReference type="InterPro" id="IPR002403">
    <property type="entry name" value="Cyt_P450_E_grp-IV"/>
</dbReference>
<dbReference type="GO" id="GO:0008395">
    <property type="term" value="F:steroid hydroxylase activity"/>
    <property type="evidence" value="ECO:0007669"/>
    <property type="project" value="TreeGrafter"/>
</dbReference>
<evidence type="ECO:0000256" key="5">
    <source>
        <dbReference type="ARBA" id="ARBA00023033"/>
    </source>
</evidence>
<dbReference type="AlphaFoldDB" id="A0AAN6Y343"/>
<dbReference type="EMBL" id="MU858155">
    <property type="protein sequence ID" value="KAK4211200.1"/>
    <property type="molecule type" value="Genomic_DNA"/>
</dbReference>
<dbReference type="PANTHER" id="PTHR24304:SF2">
    <property type="entry name" value="24-HYDROXYCHOLESTEROL 7-ALPHA-HYDROXYLASE"/>
    <property type="match status" value="1"/>
</dbReference>
<evidence type="ECO:0000256" key="3">
    <source>
        <dbReference type="ARBA" id="ARBA00022723"/>
    </source>
</evidence>
<name>A0AAN6Y343_9PEZI</name>
<evidence type="ECO:0000256" key="6">
    <source>
        <dbReference type="SAM" id="Phobius"/>
    </source>
</evidence>
<keyword evidence="5" id="KW-0560">Oxidoreductase</keyword>
<comment type="caution">
    <text evidence="7">The sequence shown here is derived from an EMBL/GenBank/DDBJ whole genome shotgun (WGS) entry which is preliminary data.</text>
</comment>
<dbReference type="InterPro" id="IPR036396">
    <property type="entry name" value="Cyt_P450_sf"/>
</dbReference>
<keyword evidence="6" id="KW-1133">Transmembrane helix</keyword>
<evidence type="ECO:0000256" key="1">
    <source>
        <dbReference type="ARBA" id="ARBA00010617"/>
    </source>
</evidence>
<keyword evidence="6" id="KW-0812">Transmembrane</keyword>
<dbReference type="Proteomes" id="UP001301769">
    <property type="component" value="Unassembled WGS sequence"/>
</dbReference>
<gene>
    <name evidence="7" type="ORF">QBC37DRAFT_446942</name>
</gene>
<keyword evidence="4" id="KW-0408">Iron</keyword>
<evidence type="ECO:0000256" key="2">
    <source>
        <dbReference type="ARBA" id="ARBA00022617"/>
    </source>
</evidence>
<keyword evidence="3" id="KW-0479">Metal-binding</keyword>
<feature type="transmembrane region" description="Helical" evidence="6">
    <location>
        <begin position="21"/>
        <end position="44"/>
    </location>
</feature>
<dbReference type="PRINTS" id="PR00465">
    <property type="entry name" value="EP450IV"/>
</dbReference>
<sequence length="509" mass="56982">MFTSLASQYIFLSAQVHKHPYLVITLLLLALPLLLTYALSTYLFHRAISTAKTNAAANNGLASPTPALPYWIPFLGHTISLVFETSRFMRRLASTYGNMPVKLYFMADTGLSREDQLRGEIDELSGVLPQPNPGWEHLPDHKRWNLREHAVYGAHLSSSAQESILGARLAEGFTRDLLSWAAEHGEGWIDVPDLTKFLRENLFIAATSALYEDELLGSIAPDLPKDYWDWLDQMPRLFRRLPRWMIPGAYAARERTLDSLMKWDEAKRRGGAPSKGQLEWDPLHGSTLTQARTVMFDEFGIGREGSALFHSAMLFALTPNATYATIWALLHILREGPNLISRVLAESAPYFQEPNSLSIRDTTELSRLPLLSSIFMETLRLRAASPVGRTPIDDTFYLSSPSPPLNIKWKLDKDVHIISSSWLGGHDASFWNEGPILAASDKPAHPVDTFWAERFLEYPDDPFSGPVKKKNVVHTASLANMKEKTSSGDKKAKLVTQGTSSHWFPLAGG</sequence>
<accession>A0AAN6Y343</accession>
<evidence type="ECO:0000313" key="7">
    <source>
        <dbReference type="EMBL" id="KAK4211200.1"/>
    </source>
</evidence>
<dbReference type="PANTHER" id="PTHR24304">
    <property type="entry name" value="CYTOCHROME P450 FAMILY 7"/>
    <property type="match status" value="1"/>
</dbReference>
<dbReference type="SUPFAM" id="SSF48264">
    <property type="entry name" value="Cytochrome P450"/>
    <property type="match status" value="1"/>
</dbReference>
<keyword evidence="2" id="KW-0349">Heme</keyword>
<comment type="similarity">
    <text evidence="1">Belongs to the cytochrome P450 family.</text>
</comment>
<dbReference type="GO" id="GO:0020037">
    <property type="term" value="F:heme binding"/>
    <property type="evidence" value="ECO:0007669"/>
    <property type="project" value="InterPro"/>
</dbReference>